<evidence type="ECO:0000256" key="3">
    <source>
        <dbReference type="SAM" id="MobiDB-lite"/>
    </source>
</evidence>
<dbReference type="InterPro" id="IPR021885">
    <property type="entry name" value="DUF3496"/>
</dbReference>
<feature type="compositionally biased region" description="Basic and acidic residues" evidence="3">
    <location>
        <begin position="196"/>
        <end position="225"/>
    </location>
</feature>
<accession>A0A4X2LMY9</accession>
<evidence type="ECO:0000259" key="4">
    <source>
        <dbReference type="Pfam" id="PF12001"/>
    </source>
</evidence>
<evidence type="ECO:0000256" key="2">
    <source>
        <dbReference type="SAM" id="Coils"/>
    </source>
</evidence>
<feature type="coiled-coil region" evidence="2">
    <location>
        <begin position="1004"/>
        <end position="1084"/>
    </location>
</feature>
<feature type="region of interest" description="Disordered" evidence="3">
    <location>
        <begin position="332"/>
        <end position="367"/>
    </location>
</feature>
<dbReference type="RefSeq" id="XP_027700800.1">
    <property type="nucleotide sequence ID" value="XM_027844999.1"/>
</dbReference>
<feature type="compositionally biased region" description="Basic and acidic residues" evidence="3">
    <location>
        <begin position="719"/>
        <end position="742"/>
    </location>
</feature>
<organism evidence="6 7">
    <name type="scientific">Vombatus ursinus</name>
    <name type="common">Common wombat</name>
    <dbReference type="NCBI Taxonomy" id="29139"/>
    <lineage>
        <taxon>Eukaryota</taxon>
        <taxon>Metazoa</taxon>
        <taxon>Chordata</taxon>
        <taxon>Craniata</taxon>
        <taxon>Vertebrata</taxon>
        <taxon>Euteleostomi</taxon>
        <taxon>Mammalia</taxon>
        <taxon>Metatheria</taxon>
        <taxon>Diprotodontia</taxon>
        <taxon>Vombatidae</taxon>
        <taxon>Vombatus</taxon>
    </lineage>
</organism>
<dbReference type="GeneTree" id="ENSGT00940000153661"/>
<dbReference type="Pfam" id="PF12001">
    <property type="entry name" value="DUF3496"/>
    <property type="match status" value="1"/>
</dbReference>
<feature type="coiled-coil region" evidence="2">
    <location>
        <begin position="1117"/>
        <end position="1271"/>
    </location>
</feature>
<evidence type="ECO:0000313" key="7">
    <source>
        <dbReference type="Proteomes" id="UP000314987"/>
    </source>
</evidence>
<feature type="region of interest" description="Disordered" evidence="3">
    <location>
        <begin position="37"/>
        <end position="87"/>
    </location>
</feature>
<dbReference type="OMA" id="HENKLDY"/>
<feature type="compositionally biased region" description="Basic and acidic residues" evidence="3">
    <location>
        <begin position="259"/>
        <end position="270"/>
    </location>
</feature>
<evidence type="ECO:0008006" key="8">
    <source>
        <dbReference type="Google" id="ProtNLM"/>
    </source>
</evidence>
<feature type="region of interest" description="Disordered" evidence="3">
    <location>
        <begin position="712"/>
        <end position="761"/>
    </location>
</feature>
<sequence>MTDSLPKPSSQAQCSPHLVHPSLGCFSRSSQVTSTLLGINKEESRESEEEEKEDAVSVDNGTGEQTPPEPPNLPSEVQAHHTSGNHAVRKEMMSELGLEEKEDSVFPWDSEFATESLPKGSARHKPAATNQTRKDSISMVQDEDYLERHPNLKPIQLPIEMKDSFTNQEVEKGVKEKQKSYLMEEFGLDDADDIDDLTRELEFKGSSEESQESFDKSDPEQDKVTLETANIPEQTAPKKQVKPLSFPFSLKRMSQGPEPNKECNSDDVHLDAESNWEERYEKMWVEEEKMEVKKNFKIVTTELKQIFGEIYEKDKTADQPTEKLWEEEPLDGLEEETEQLQEASPNLTNNSSDTEEKEKYRGPLNGGVQSFPEQRKYSLENAVLKNLKLTFQENVLQSSSNVCSESSNLYHKNVNKPEIECTCNLNEEDVAYDAENVKIANSQIAINEMKEDGAFGMQLAGSLNRNTTNLEPDSGRLLQSSGLGSHFGVRRTRSDDMKSVIQEKKPKLTTATEFNEKTKLKENLFQKSDHNASISPNELRHWRHSLPYSDKISKMHLDKELKQDVQRFKNELGVLQVEFLALEKEKRQLQKEVEEEKKKHRPSEIETLEEKDGDNLTKIRTIGKVNELFSVESNQHGKDDENKIPGAEIPIMNISSKENSVPIHRLLKGNDSVMHMKEVKKPQNDKWISEDPGITSSCEKVNSLTDILLHGSEDSTLSEADHDEERPAKKTLNEKNKDKVQMDADDLDDLTQSSDTATENYDLPPLNCKNVLLLIEQLSVDCKDPISLLKIQDAVLRYERSVELKKGHCTLLAGQVKSLENKITGLQEELSETREMKSQLEHQKAEWDRELCSLRFTLKQEEEKRVTAEILFEKIREQLRRKEEQHSKEVELKQQLEFTLRTLDLELKRVRNNLKQVEEERNDTQRQLSQEQSARALQDRILNNPLWKQKEIEAAAPKRIQSSEGPDSDEKEKYLLRKNQTLHDEVAMLRLELDTVKIKDQEKENQYTEENEVLKEKIDELQKELTLNEEAFTKTVFQYSGQVNVLTTENAMLNSKLENEKQNRDRLETEIESYRSRLTSAVHDHERSQTSKLDLEHSFQRERDEWLRLQDKLNYDLSSLRDNNGVLSQELSKAESKANSLENELYHVRDSLREKTLILESTQRELNQAQHKAKELEQTNQMETEKLNKYVVKQESIQERLAQIQSENMLLRQQLEDAQNKGILKEKVLSDAQVQFIDLFNKLRADTEKQVLMVEERNKELISECNHLREQMCKCESEKAEREGAIRKLQQELADSLKKQSMTEASLEVTSLYRNDLEDKKKQLQKEIDETKSNLNSEREKLKKLIELKQSLENRLEQEMKRNDELQKDLSGFEKLLKTTQKKLRECEKGDVYEEGLKHTHSEMDRQINRLKNKIEDLTQQLEAASSKCKQLESVNKSLGEELFSVKILQKKCDKLEENKRQLEEEVVNLKHHLEITKLEHSQIEQYQREIEERARQEIVEKLKEVNLFLQIQAASQENLEQLRENNNVSLRNQMEQRIRDLESEFSKMKNSRQESAEAELERYRQLYNEELKIRKSLSNKLDRTTERLAEVSAQHLNEKQKNKILINSFTASPVLEPPHVGNINTSMVLSRNLIPRGNLVYSAGNIVSSKSRVEGYLAKMRQELKKSIARELEAEFANESSRMPNLNQDPVSLATQEYLEILKKNYML</sequence>
<feature type="domain" description="CCDC144C-like coiled-coil" evidence="5">
    <location>
        <begin position="856"/>
        <end position="1333"/>
    </location>
</feature>
<dbReference type="RefSeq" id="XP_027700801.1">
    <property type="nucleotide sequence ID" value="XM_027845000.1"/>
</dbReference>
<feature type="coiled-coil region" evidence="2">
    <location>
        <begin position="809"/>
        <end position="934"/>
    </location>
</feature>
<keyword evidence="1 2" id="KW-0175">Coiled coil</keyword>
<feature type="region of interest" description="Disordered" evidence="3">
    <location>
        <begin position="185"/>
        <end position="270"/>
    </location>
</feature>
<dbReference type="RefSeq" id="XP_027700799.1">
    <property type="nucleotide sequence ID" value="XM_027844998.1"/>
</dbReference>
<feature type="domain" description="DUF3496" evidence="4">
    <location>
        <begin position="1532"/>
        <end position="1639"/>
    </location>
</feature>
<feature type="region of interest" description="Disordered" evidence="3">
    <location>
        <begin position="114"/>
        <end position="137"/>
    </location>
</feature>
<feature type="coiled-coil region" evidence="2">
    <location>
        <begin position="565"/>
        <end position="599"/>
    </location>
</feature>
<evidence type="ECO:0000256" key="1">
    <source>
        <dbReference type="ARBA" id="ARBA00023054"/>
    </source>
</evidence>
<feature type="compositionally biased region" description="Polar residues" evidence="3">
    <location>
        <begin position="1"/>
        <end position="14"/>
    </location>
</feature>
<dbReference type="RefSeq" id="XP_027700802.1">
    <property type="nucleotide sequence ID" value="XM_027845001.1"/>
</dbReference>
<feature type="coiled-coil region" evidence="2">
    <location>
        <begin position="1532"/>
        <end position="1595"/>
    </location>
</feature>
<reference evidence="6" key="2">
    <citation type="submission" date="2025-08" db="UniProtKB">
        <authorList>
            <consortium name="Ensembl"/>
        </authorList>
    </citation>
    <scope>IDENTIFICATION</scope>
</reference>
<dbReference type="RefSeq" id="XP_027700803.1">
    <property type="nucleotide sequence ID" value="XM_027845002.1"/>
</dbReference>
<dbReference type="GeneID" id="114030223"/>
<dbReference type="OrthoDB" id="9450071at2759"/>
<dbReference type="Pfam" id="PF14915">
    <property type="entry name" value="CCDC144C"/>
    <property type="match status" value="1"/>
</dbReference>
<dbReference type="PANTHER" id="PTHR24147:SF53">
    <property type="entry name" value="ANKYRIN REPEAT DOMAIN 26"/>
    <property type="match status" value="1"/>
</dbReference>
<dbReference type="PANTHER" id="PTHR24147">
    <property type="entry name" value="ANKYRIN REPEAT DOMAIN 36-RELATED"/>
    <property type="match status" value="1"/>
</dbReference>
<feature type="compositionally biased region" description="Acidic residues" evidence="3">
    <location>
        <begin position="186"/>
        <end position="195"/>
    </location>
</feature>
<dbReference type="Proteomes" id="UP000314987">
    <property type="component" value="Unassembled WGS sequence"/>
</dbReference>
<feature type="region of interest" description="Disordered" evidence="3">
    <location>
        <begin position="1"/>
        <end position="25"/>
    </location>
</feature>
<dbReference type="InterPro" id="IPR039497">
    <property type="entry name" value="CC144C-like_CC_dom"/>
</dbReference>
<keyword evidence="7" id="KW-1185">Reference proteome</keyword>
<evidence type="ECO:0000259" key="5">
    <source>
        <dbReference type="Pfam" id="PF14915"/>
    </source>
</evidence>
<feature type="compositionally biased region" description="Polar residues" evidence="3">
    <location>
        <begin position="340"/>
        <end position="352"/>
    </location>
</feature>
<dbReference type="STRING" id="29139.ENSVURP00010026554"/>
<proteinExistence type="predicted"/>
<dbReference type="InterPro" id="IPR050657">
    <property type="entry name" value="Ankyrin_repeat_domain"/>
</dbReference>
<protein>
    <recommendedName>
        <fullName evidence="8">Ankyrin repeat domain 26</fullName>
    </recommendedName>
</protein>
<dbReference type="RefSeq" id="XP_027700798.1">
    <property type="nucleotide sequence ID" value="XM_027844997.1"/>
</dbReference>
<evidence type="ECO:0000313" key="6">
    <source>
        <dbReference type="Ensembl" id="ENSVURP00010026554.1"/>
    </source>
</evidence>
<dbReference type="RefSeq" id="XP_027700797.1">
    <property type="nucleotide sequence ID" value="XM_027844996.1"/>
</dbReference>
<dbReference type="Ensembl" id="ENSVURT00010030243.1">
    <property type="protein sequence ID" value="ENSVURP00010026554.1"/>
    <property type="gene ID" value="ENSVURG00010020323.1"/>
</dbReference>
<gene>
    <name evidence="6" type="primary">LOC114030223</name>
</gene>
<reference evidence="7" key="1">
    <citation type="submission" date="2018-12" db="EMBL/GenBank/DDBJ databases">
        <authorList>
            <person name="Yazar S."/>
        </authorList>
    </citation>
    <scope>NUCLEOTIDE SEQUENCE [LARGE SCALE GENOMIC DNA]</scope>
</reference>
<reference evidence="6" key="3">
    <citation type="submission" date="2025-09" db="UniProtKB">
        <authorList>
            <consortium name="Ensembl"/>
        </authorList>
    </citation>
    <scope>IDENTIFICATION</scope>
</reference>
<name>A0A4X2LMY9_VOMUR</name>
<feature type="coiled-coil region" evidence="2">
    <location>
        <begin position="1307"/>
        <end position="1480"/>
    </location>
</feature>